<keyword evidence="3" id="KW-1185">Reference proteome</keyword>
<sequence length="124" mass="12633">MTVSRRPNPLATARTRSSAGPYSPHPLHFTIPKLPMPTPPSLLKRQASLVGGPSGTLTPLAAPAAPRSHPSSPVSRFTPLSPSSSRASSAPVEATPSPAPSPTTPGANAQQLDFALAQVAQSVS</sequence>
<evidence type="ECO:0000313" key="3">
    <source>
        <dbReference type="Proteomes" id="UP001565368"/>
    </source>
</evidence>
<feature type="compositionally biased region" description="Low complexity" evidence="1">
    <location>
        <begin position="56"/>
        <end position="96"/>
    </location>
</feature>
<feature type="region of interest" description="Disordered" evidence="1">
    <location>
        <begin position="1"/>
        <end position="109"/>
    </location>
</feature>
<accession>A0ABR3QA60</accession>
<name>A0ABR3QA60_9TREE</name>
<dbReference type="Proteomes" id="UP001565368">
    <property type="component" value="Unassembled WGS sequence"/>
</dbReference>
<dbReference type="GeneID" id="95983557"/>
<evidence type="ECO:0008006" key="4">
    <source>
        <dbReference type="Google" id="ProtNLM"/>
    </source>
</evidence>
<evidence type="ECO:0000313" key="2">
    <source>
        <dbReference type="EMBL" id="KAL1411552.1"/>
    </source>
</evidence>
<gene>
    <name evidence="2" type="ORF">Q8F55_002514</name>
</gene>
<dbReference type="RefSeq" id="XP_069211496.1">
    <property type="nucleotide sequence ID" value="XM_069351110.1"/>
</dbReference>
<evidence type="ECO:0000256" key="1">
    <source>
        <dbReference type="SAM" id="MobiDB-lite"/>
    </source>
</evidence>
<comment type="caution">
    <text evidence="2">The sequence shown here is derived from an EMBL/GenBank/DDBJ whole genome shotgun (WGS) entry which is preliminary data.</text>
</comment>
<dbReference type="EMBL" id="JBBXJM010000002">
    <property type="protein sequence ID" value="KAL1411552.1"/>
    <property type="molecule type" value="Genomic_DNA"/>
</dbReference>
<reference evidence="2 3" key="1">
    <citation type="submission" date="2023-08" db="EMBL/GenBank/DDBJ databases">
        <title>Annotated Genome Sequence of Vanrija albida AlHP1.</title>
        <authorList>
            <person name="Herzog R."/>
        </authorList>
    </citation>
    <scope>NUCLEOTIDE SEQUENCE [LARGE SCALE GENOMIC DNA]</scope>
    <source>
        <strain evidence="2 3">AlHP1</strain>
    </source>
</reference>
<protein>
    <recommendedName>
        <fullName evidence="4">REJ domain-containing protein</fullName>
    </recommendedName>
</protein>
<organism evidence="2 3">
    <name type="scientific">Vanrija albida</name>
    <dbReference type="NCBI Taxonomy" id="181172"/>
    <lineage>
        <taxon>Eukaryota</taxon>
        <taxon>Fungi</taxon>
        <taxon>Dikarya</taxon>
        <taxon>Basidiomycota</taxon>
        <taxon>Agaricomycotina</taxon>
        <taxon>Tremellomycetes</taxon>
        <taxon>Trichosporonales</taxon>
        <taxon>Trichosporonaceae</taxon>
        <taxon>Vanrija</taxon>
    </lineage>
</organism>
<proteinExistence type="predicted"/>